<gene>
    <name evidence="1" type="ORF">GCM10011339_13520</name>
</gene>
<accession>A0ABQ1UTE6</accession>
<proteinExistence type="predicted"/>
<comment type="caution">
    <text evidence="1">The sequence shown here is derived from an EMBL/GenBank/DDBJ whole genome shotgun (WGS) entry which is preliminary data.</text>
</comment>
<evidence type="ECO:0000313" key="1">
    <source>
        <dbReference type="EMBL" id="GGF26686.1"/>
    </source>
</evidence>
<organism evidence="1 2">
    <name type="scientific">Echinicola rosea</name>
    <dbReference type="NCBI Taxonomy" id="1807691"/>
    <lineage>
        <taxon>Bacteria</taxon>
        <taxon>Pseudomonadati</taxon>
        <taxon>Bacteroidota</taxon>
        <taxon>Cytophagia</taxon>
        <taxon>Cytophagales</taxon>
        <taxon>Cyclobacteriaceae</taxon>
        <taxon>Echinicola</taxon>
    </lineage>
</organism>
<reference evidence="2" key="1">
    <citation type="journal article" date="2019" name="Int. J. Syst. Evol. Microbiol.">
        <title>The Global Catalogue of Microorganisms (GCM) 10K type strain sequencing project: providing services to taxonomists for standard genome sequencing and annotation.</title>
        <authorList>
            <consortium name="The Broad Institute Genomics Platform"/>
            <consortium name="The Broad Institute Genome Sequencing Center for Infectious Disease"/>
            <person name="Wu L."/>
            <person name="Ma J."/>
        </authorList>
    </citation>
    <scope>NUCLEOTIDE SEQUENCE [LARGE SCALE GENOMIC DNA]</scope>
    <source>
        <strain evidence="2">CGMCC 1.15407</strain>
    </source>
</reference>
<keyword evidence="2" id="KW-1185">Reference proteome</keyword>
<dbReference type="EMBL" id="BMIU01000005">
    <property type="protein sequence ID" value="GGF26686.1"/>
    <property type="molecule type" value="Genomic_DNA"/>
</dbReference>
<sequence>MIPYLKYLVYLLLILAYVNVGYAECGYSGMNFYPQQRSINIDAMFMIEGYGYSQKTVNSFYDRKVYLESKDGQLIKMELQEILVGQLQLTQAVFKPSQCLLPNTTYSIKYENQTEMETREMYGWDSDTESREKIQWTTQPTINSDYMTRPLKINYITSEVNYYGCGPEAYAIFEIENPHTIEKWYKVTLVDLSTHEESIYIITAYEGKLYIGHGMCAGPFVFNSNGKYKLKVSQMDLNGKYHPPTPWITFQNPYEDHPSPWSPF</sequence>
<evidence type="ECO:0000313" key="2">
    <source>
        <dbReference type="Proteomes" id="UP000647339"/>
    </source>
</evidence>
<name>A0ABQ1UTE6_9BACT</name>
<dbReference type="Proteomes" id="UP000647339">
    <property type="component" value="Unassembled WGS sequence"/>
</dbReference>
<protein>
    <recommendedName>
        <fullName evidence="3">DUF4412 domain-containing protein</fullName>
    </recommendedName>
</protein>
<evidence type="ECO:0008006" key="3">
    <source>
        <dbReference type="Google" id="ProtNLM"/>
    </source>
</evidence>